<evidence type="ECO:0000256" key="8">
    <source>
        <dbReference type="ARBA" id="ARBA00023136"/>
    </source>
</evidence>
<dbReference type="InterPro" id="IPR013083">
    <property type="entry name" value="Znf_RING/FYVE/PHD"/>
</dbReference>
<evidence type="ECO:0000256" key="7">
    <source>
        <dbReference type="ARBA" id="ARBA00022989"/>
    </source>
</evidence>
<gene>
    <name evidence="13" type="ORF">C0Q70_08161</name>
</gene>
<feature type="transmembrane region" description="Helical" evidence="11">
    <location>
        <begin position="202"/>
        <end position="220"/>
    </location>
</feature>
<dbReference type="GO" id="GO:0008270">
    <property type="term" value="F:zinc ion binding"/>
    <property type="evidence" value="ECO:0007669"/>
    <property type="project" value="UniProtKB-KW"/>
</dbReference>
<dbReference type="EMBL" id="PZQS01000004">
    <property type="protein sequence ID" value="PVD32716.1"/>
    <property type="molecule type" value="Genomic_DNA"/>
</dbReference>
<dbReference type="PANTHER" id="PTHR15860:SF0">
    <property type="entry name" value="LP20373P"/>
    <property type="match status" value="1"/>
</dbReference>
<dbReference type="PANTHER" id="PTHR15860">
    <property type="entry name" value="UNCHARACTERIZED RING FINGER-CONTAINING PROTEIN"/>
    <property type="match status" value="1"/>
</dbReference>
<keyword evidence="5" id="KW-0833">Ubl conjugation pathway</keyword>
<evidence type="ECO:0000256" key="5">
    <source>
        <dbReference type="ARBA" id="ARBA00022786"/>
    </source>
</evidence>
<keyword evidence="8 11" id="KW-0472">Membrane</keyword>
<evidence type="ECO:0000256" key="11">
    <source>
        <dbReference type="SAM" id="Phobius"/>
    </source>
</evidence>
<feature type="transmembrane region" description="Helical" evidence="11">
    <location>
        <begin position="355"/>
        <end position="380"/>
    </location>
</feature>
<dbReference type="InterPro" id="IPR044235">
    <property type="entry name" value="RNFT1/2"/>
</dbReference>
<evidence type="ECO:0000256" key="4">
    <source>
        <dbReference type="ARBA" id="ARBA00022771"/>
    </source>
</evidence>
<evidence type="ECO:0000256" key="2">
    <source>
        <dbReference type="ARBA" id="ARBA00022692"/>
    </source>
</evidence>
<keyword evidence="3" id="KW-0479">Metal-binding</keyword>
<keyword evidence="2 11" id="KW-0812">Transmembrane</keyword>
<sequence length="467" mass="53115">MADRSPNSTGQPVNPEYGLQRLPWNMGTLHVPENFQTRLPRSAISIAQELLPNLPHHVFNQSSASQAPRSLPSAVSANNQDDVTVDMASMMLGENNEGEVINLNPQMVARMENIRSLLQHMVEQHQQSSQTPVGAALDSANASHPHSHRHNHAHAHGHSHAGEGPAEGLAGVQQSLTRLLQSSGIFFILLLLRFIYDHRLGLLVILAMGGTFYYVNKKLVQCIHQTAVREIGTARITTLAYPLWLIAFLGINICLLYYCFQDQALWKTFLYQMPTVADIDVWTLLWVVLLTDFVVKFATVAVKCLVFLLPSCCVPYRSRGQYYMFIEKLSQLYRITLPIIPWIHYLQDDQEIGRWFALVTVIIYILFKLSTLWVATLEVLKAFRRLRMQTSFGTKPASEDLKQRGTTCPICQDEFKDPVLLTCKHIFCENCVSLWFDREKTCPMCRAQITDDPEWRDGSTNPSLQWY</sequence>
<evidence type="ECO:0000256" key="6">
    <source>
        <dbReference type="ARBA" id="ARBA00022833"/>
    </source>
</evidence>
<dbReference type="AlphaFoldDB" id="A0A2T7PH18"/>
<dbReference type="GO" id="GO:0061630">
    <property type="term" value="F:ubiquitin protein ligase activity"/>
    <property type="evidence" value="ECO:0007669"/>
    <property type="project" value="InterPro"/>
</dbReference>
<keyword evidence="6" id="KW-0862">Zinc</keyword>
<keyword evidence="4 9" id="KW-0863">Zinc-finger</keyword>
<organism evidence="13 14">
    <name type="scientific">Pomacea canaliculata</name>
    <name type="common">Golden apple snail</name>
    <dbReference type="NCBI Taxonomy" id="400727"/>
    <lineage>
        <taxon>Eukaryota</taxon>
        <taxon>Metazoa</taxon>
        <taxon>Spiralia</taxon>
        <taxon>Lophotrochozoa</taxon>
        <taxon>Mollusca</taxon>
        <taxon>Gastropoda</taxon>
        <taxon>Caenogastropoda</taxon>
        <taxon>Architaenioglossa</taxon>
        <taxon>Ampullarioidea</taxon>
        <taxon>Ampullariidae</taxon>
        <taxon>Pomacea</taxon>
    </lineage>
</organism>
<keyword evidence="14" id="KW-1185">Reference proteome</keyword>
<evidence type="ECO:0000256" key="1">
    <source>
        <dbReference type="ARBA" id="ARBA00004141"/>
    </source>
</evidence>
<reference evidence="13 14" key="1">
    <citation type="submission" date="2018-04" db="EMBL/GenBank/DDBJ databases">
        <title>The genome of golden apple snail Pomacea canaliculata provides insight into stress tolerance and invasive adaptation.</title>
        <authorList>
            <person name="Liu C."/>
            <person name="Liu B."/>
            <person name="Ren Y."/>
            <person name="Zhang Y."/>
            <person name="Wang H."/>
            <person name="Li S."/>
            <person name="Jiang F."/>
            <person name="Yin L."/>
            <person name="Zhang G."/>
            <person name="Qian W."/>
            <person name="Fan W."/>
        </authorList>
    </citation>
    <scope>NUCLEOTIDE SEQUENCE [LARGE SCALE GENOMIC DNA]</scope>
    <source>
        <strain evidence="13">SZHN2017</strain>
        <tissue evidence="13">Muscle</tissue>
    </source>
</reference>
<evidence type="ECO:0000259" key="12">
    <source>
        <dbReference type="PROSITE" id="PS50089"/>
    </source>
</evidence>
<feature type="region of interest" description="Disordered" evidence="10">
    <location>
        <begin position="124"/>
        <end position="167"/>
    </location>
</feature>
<dbReference type="PROSITE" id="PS00518">
    <property type="entry name" value="ZF_RING_1"/>
    <property type="match status" value="1"/>
</dbReference>
<keyword evidence="7 11" id="KW-1133">Transmembrane helix</keyword>
<evidence type="ECO:0000256" key="10">
    <source>
        <dbReference type="SAM" id="MobiDB-lite"/>
    </source>
</evidence>
<dbReference type="GO" id="GO:0016020">
    <property type="term" value="C:membrane"/>
    <property type="evidence" value="ECO:0007669"/>
    <property type="project" value="UniProtKB-SubCell"/>
</dbReference>
<protein>
    <recommendedName>
        <fullName evidence="12">RING-type domain-containing protein</fullName>
    </recommendedName>
</protein>
<feature type="compositionally biased region" description="Basic residues" evidence="10">
    <location>
        <begin position="145"/>
        <end position="159"/>
    </location>
</feature>
<evidence type="ECO:0000313" key="14">
    <source>
        <dbReference type="Proteomes" id="UP000245119"/>
    </source>
</evidence>
<dbReference type="PROSITE" id="PS50089">
    <property type="entry name" value="ZF_RING_2"/>
    <property type="match status" value="1"/>
</dbReference>
<dbReference type="SUPFAM" id="SSF57850">
    <property type="entry name" value="RING/U-box"/>
    <property type="match status" value="1"/>
</dbReference>
<dbReference type="Pfam" id="PF13920">
    <property type="entry name" value="zf-C3HC4_3"/>
    <property type="match status" value="1"/>
</dbReference>
<dbReference type="Gene3D" id="3.30.40.10">
    <property type="entry name" value="Zinc/RING finger domain, C3HC4 (zinc finger)"/>
    <property type="match status" value="1"/>
</dbReference>
<evidence type="ECO:0000256" key="9">
    <source>
        <dbReference type="PROSITE-ProRule" id="PRU00175"/>
    </source>
</evidence>
<dbReference type="CDD" id="cd16532">
    <property type="entry name" value="RING-HC_RNFT1-like"/>
    <property type="match status" value="1"/>
</dbReference>
<feature type="transmembrane region" description="Helical" evidence="11">
    <location>
        <begin position="281"/>
        <end position="310"/>
    </location>
</feature>
<feature type="domain" description="RING-type" evidence="12">
    <location>
        <begin position="408"/>
        <end position="446"/>
    </location>
</feature>
<evidence type="ECO:0000313" key="13">
    <source>
        <dbReference type="EMBL" id="PVD32716.1"/>
    </source>
</evidence>
<dbReference type="InterPro" id="IPR001841">
    <property type="entry name" value="Znf_RING"/>
</dbReference>
<dbReference type="GO" id="GO:1904294">
    <property type="term" value="P:positive regulation of ERAD pathway"/>
    <property type="evidence" value="ECO:0007669"/>
    <property type="project" value="InterPro"/>
</dbReference>
<dbReference type="InterPro" id="IPR017907">
    <property type="entry name" value="Znf_RING_CS"/>
</dbReference>
<feature type="transmembrane region" description="Helical" evidence="11">
    <location>
        <begin position="241"/>
        <end position="261"/>
    </location>
</feature>
<evidence type="ECO:0000256" key="3">
    <source>
        <dbReference type="ARBA" id="ARBA00022723"/>
    </source>
</evidence>
<dbReference type="SMART" id="SM00184">
    <property type="entry name" value="RING"/>
    <property type="match status" value="1"/>
</dbReference>
<comment type="subcellular location">
    <subcellularLocation>
        <location evidence="1">Membrane</location>
        <topology evidence="1">Multi-pass membrane protein</topology>
    </subcellularLocation>
</comment>
<dbReference type="Proteomes" id="UP000245119">
    <property type="component" value="Linkage Group LG4"/>
</dbReference>
<name>A0A2T7PH18_POMCA</name>
<dbReference type="OrthoDB" id="9049620at2759"/>
<accession>A0A2T7PH18</accession>
<proteinExistence type="predicted"/>
<comment type="caution">
    <text evidence="13">The sequence shown here is derived from an EMBL/GenBank/DDBJ whole genome shotgun (WGS) entry which is preliminary data.</text>
</comment>